<feature type="transmembrane region" description="Helical" evidence="1">
    <location>
        <begin position="137"/>
        <end position="157"/>
    </location>
</feature>
<feature type="transmembrane region" description="Helical" evidence="1">
    <location>
        <begin position="76"/>
        <end position="97"/>
    </location>
</feature>
<name>A0A8J7MA08_9RHOB</name>
<accession>A0A8J7MA08</accession>
<evidence type="ECO:0000256" key="1">
    <source>
        <dbReference type="SAM" id="Phobius"/>
    </source>
</evidence>
<dbReference type="EMBL" id="JAEHHL010000009">
    <property type="protein sequence ID" value="MBK0400500.1"/>
    <property type="molecule type" value="Genomic_DNA"/>
</dbReference>
<keyword evidence="1" id="KW-0472">Membrane</keyword>
<gene>
    <name evidence="2" type="ORF">H0I76_14965</name>
</gene>
<feature type="transmembrane region" description="Helical" evidence="1">
    <location>
        <begin position="103"/>
        <end position="125"/>
    </location>
</feature>
<keyword evidence="1" id="KW-1133">Transmembrane helix</keyword>
<feature type="transmembrane region" description="Helical" evidence="1">
    <location>
        <begin position="284"/>
        <end position="305"/>
    </location>
</feature>
<sequence>MTAEPARPAFRPPRNKPRELVLALIICLAWYGAVRLVMGRAPITGGHTADPLIGLIVIGCTCWAMAELVARRRLMLWPGSALGILGPLSFGIAASIATPELRAATAFARLPVIYGVTSLGMLVFLLRFRLPGLVSPVALFGIVALFLWLTGGNLAALSKVEGLTPRGVLAALLDRPVIAAVSTSLAFGACCLGWYLDRTAGYFGLEAARPLHIVGGGILALIAGKFAGALPAYVDLGVLLVLYAILLAWSLRIDRMAVFSAGTVAMTRPLTLGVIEPMGLTLDIWQWGGIYNAMVGLAMIFWLLARRRTIASGWTRKVRNIRWEWSDPVRWSRRSRQKA</sequence>
<keyword evidence="3" id="KW-1185">Reference proteome</keyword>
<feature type="transmembrane region" description="Helical" evidence="1">
    <location>
        <begin position="233"/>
        <end position="251"/>
    </location>
</feature>
<feature type="transmembrane region" description="Helical" evidence="1">
    <location>
        <begin position="208"/>
        <end position="227"/>
    </location>
</feature>
<protein>
    <submittedName>
        <fullName evidence="2">Uncharacterized protein</fullName>
    </submittedName>
</protein>
<evidence type="ECO:0000313" key="2">
    <source>
        <dbReference type="EMBL" id="MBK0400500.1"/>
    </source>
</evidence>
<comment type="caution">
    <text evidence="2">The sequence shown here is derived from an EMBL/GenBank/DDBJ whole genome shotgun (WGS) entry which is preliminary data.</text>
</comment>
<dbReference type="Proteomes" id="UP000655420">
    <property type="component" value="Unassembled WGS sequence"/>
</dbReference>
<reference evidence="2" key="1">
    <citation type="submission" date="2020-12" db="EMBL/GenBank/DDBJ databases">
        <title>Bacterial taxonomy.</title>
        <authorList>
            <person name="Pan X."/>
        </authorList>
    </citation>
    <scope>NUCLEOTIDE SEQUENCE</scope>
    <source>
        <strain evidence="2">M0105</strain>
    </source>
</reference>
<feature type="transmembrane region" description="Helical" evidence="1">
    <location>
        <begin position="177"/>
        <end position="196"/>
    </location>
</feature>
<keyword evidence="1" id="KW-0812">Transmembrane</keyword>
<organism evidence="2 3">
    <name type="scientific">Thermohalobaculum xanthum</name>
    <dbReference type="NCBI Taxonomy" id="2753746"/>
    <lineage>
        <taxon>Bacteria</taxon>
        <taxon>Pseudomonadati</taxon>
        <taxon>Pseudomonadota</taxon>
        <taxon>Alphaproteobacteria</taxon>
        <taxon>Rhodobacterales</taxon>
        <taxon>Paracoccaceae</taxon>
        <taxon>Thermohalobaculum</taxon>
    </lineage>
</organism>
<feature type="transmembrane region" description="Helical" evidence="1">
    <location>
        <begin position="51"/>
        <end position="69"/>
    </location>
</feature>
<dbReference type="RefSeq" id="WP_200611378.1">
    <property type="nucleotide sequence ID" value="NZ_JAEHHL010000009.1"/>
</dbReference>
<feature type="transmembrane region" description="Helical" evidence="1">
    <location>
        <begin position="258"/>
        <end position="278"/>
    </location>
</feature>
<dbReference type="AlphaFoldDB" id="A0A8J7MA08"/>
<evidence type="ECO:0000313" key="3">
    <source>
        <dbReference type="Proteomes" id="UP000655420"/>
    </source>
</evidence>
<feature type="transmembrane region" description="Helical" evidence="1">
    <location>
        <begin position="20"/>
        <end position="39"/>
    </location>
</feature>
<proteinExistence type="predicted"/>